<dbReference type="EMBL" id="LJZQ01000005">
    <property type="protein sequence ID" value="KPQ29562.1"/>
    <property type="molecule type" value="Genomic_DNA"/>
</dbReference>
<dbReference type="AlphaFoldDB" id="A0A0N8KL01"/>
<name>A0A0N8KL01_9GAMM</name>
<dbReference type="PATRIC" id="fig|1305731.5.peg.2082"/>
<evidence type="ECO:0000313" key="3">
    <source>
        <dbReference type="Proteomes" id="UP000050416"/>
    </source>
</evidence>
<proteinExistence type="predicted"/>
<organism evidence="2 3">
    <name type="scientific">Marinobacter excellens HL-55</name>
    <dbReference type="NCBI Taxonomy" id="1305731"/>
    <lineage>
        <taxon>Bacteria</taxon>
        <taxon>Pseudomonadati</taxon>
        <taxon>Pseudomonadota</taxon>
        <taxon>Gammaproteobacteria</taxon>
        <taxon>Pseudomonadales</taxon>
        <taxon>Marinobacteraceae</taxon>
        <taxon>Marinobacter</taxon>
    </lineage>
</organism>
<evidence type="ECO:0000313" key="2">
    <source>
        <dbReference type="EMBL" id="KPQ29562.1"/>
    </source>
</evidence>
<dbReference type="OrthoDB" id="9960608at2"/>
<feature type="compositionally biased region" description="Basic and acidic residues" evidence="1">
    <location>
        <begin position="46"/>
        <end position="58"/>
    </location>
</feature>
<dbReference type="Proteomes" id="UP000050416">
    <property type="component" value="Unassembled WGS sequence"/>
</dbReference>
<sequence>MNKQLIDRLTNLEGMAQREEITITRIVFEASGEEAGFEMIRQPDGTWKHEPYGESDHE</sequence>
<dbReference type="STRING" id="1305731.GCA_000934705_01754"/>
<accession>A0A0N8KL01</accession>
<evidence type="ECO:0000256" key="1">
    <source>
        <dbReference type="SAM" id="MobiDB-lite"/>
    </source>
</evidence>
<reference evidence="2 3" key="1">
    <citation type="submission" date="2015-09" db="EMBL/GenBank/DDBJ databases">
        <title>Identification and resolution of microdiversity through metagenomic sequencing of parallel consortia.</title>
        <authorList>
            <person name="Nelson W.C."/>
            <person name="Romine M.F."/>
            <person name="Lindemann S.R."/>
        </authorList>
    </citation>
    <scope>NUCLEOTIDE SEQUENCE [LARGE SCALE GENOMIC DNA]</scope>
    <source>
        <strain evidence="2">HL-55</strain>
    </source>
</reference>
<comment type="caution">
    <text evidence="2">The sequence shown here is derived from an EMBL/GenBank/DDBJ whole genome shotgun (WGS) entry which is preliminary data.</text>
</comment>
<gene>
    <name evidence="2" type="ORF">HLUCCX14_05020</name>
</gene>
<feature type="region of interest" description="Disordered" evidence="1">
    <location>
        <begin position="37"/>
        <end position="58"/>
    </location>
</feature>
<protein>
    <submittedName>
        <fullName evidence="2">Uncharacterized protein</fullName>
    </submittedName>
</protein>